<evidence type="ECO:0000256" key="10">
    <source>
        <dbReference type="PIRSR" id="PIRSR001589-3"/>
    </source>
</evidence>
<dbReference type="InterPro" id="IPR006426">
    <property type="entry name" value="Asn_synth_AEB"/>
</dbReference>
<dbReference type="Pfam" id="PF13537">
    <property type="entry name" value="GATase_7"/>
    <property type="match status" value="1"/>
</dbReference>
<evidence type="ECO:0000256" key="5">
    <source>
        <dbReference type="ARBA" id="ARBA00022840"/>
    </source>
</evidence>
<evidence type="ECO:0000256" key="1">
    <source>
        <dbReference type="ARBA" id="ARBA00005187"/>
    </source>
</evidence>
<dbReference type="GO" id="GO:0006529">
    <property type="term" value="P:asparagine biosynthetic process"/>
    <property type="evidence" value="ECO:0007669"/>
    <property type="project" value="UniProtKB-KW"/>
</dbReference>
<evidence type="ECO:0000256" key="2">
    <source>
        <dbReference type="ARBA" id="ARBA00005752"/>
    </source>
</evidence>
<feature type="binding site" evidence="9">
    <location>
        <position position="291"/>
    </location>
    <ligand>
        <name>ATP</name>
        <dbReference type="ChEBI" id="CHEBI:30616"/>
    </ligand>
</feature>
<dbReference type="EC" id="6.3.5.4" evidence="3"/>
<dbReference type="InterPro" id="IPR001962">
    <property type="entry name" value="Asn_synthase"/>
</dbReference>
<dbReference type="STRING" id="439228.SAMN06295920_102516"/>
<dbReference type="SUPFAM" id="SSF52402">
    <property type="entry name" value="Adenine nucleotide alpha hydrolases-like"/>
    <property type="match status" value="1"/>
</dbReference>
<name>A0A1T5B6V2_9SPHN</name>
<keyword evidence="13" id="KW-1185">Reference proteome</keyword>
<dbReference type="PANTHER" id="PTHR43284">
    <property type="entry name" value="ASPARAGINE SYNTHETASE (GLUTAMINE-HYDROLYZING)"/>
    <property type="match status" value="1"/>
</dbReference>
<feature type="domain" description="Glutamine amidotransferase type-2" evidence="11">
    <location>
        <begin position="2"/>
        <end position="214"/>
    </location>
</feature>
<dbReference type="Gene3D" id="3.60.20.10">
    <property type="entry name" value="Glutamine Phosphoribosylpyrophosphate, subunit 1, domain 1"/>
    <property type="match status" value="1"/>
</dbReference>
<dbReference type="PROSITE" id="PS51278">
    <property type="entry name" value="GATASE_TYPE_2"/>
    <property type="match status" value="1"/>
</dbReference>
<dbReference type="RefSeq" id="WP_079647246.1">
    <property type="nucleotide sequence ID" value="NZ_FUYM01000002.1"/>
</dbReference>
<dbReference type="GO" id="GO:0005829">
    <property type="term" value="C:cytosol"/>
    <property type="evidence" value="ECO:0007669"/>
    <property type="project" value="TreeGrafter"/>
</dbReference>
<dbReference type="InterPro" id="IPR017539">
    <property type="entry name" value="XrtA_amidotfase"/>
</dbReference>
<evidence type="ECO:0000256" key="7">
    <source>
        <dbReference type="ARBA" id="ARBA00048741"/>
    </source>
</evidence>
<protein>
    <recommendedName>
        <fullName evidence="3">asparagine synthase (glutamine-hydrolyzing)</fullName>
        <ecNumber evidence="3">6.3.5.4</ecNumber>
    </recommendedName>
</protein>
<accession>A0A1T5B6V2</accession>
<evidence type="ECO:0000256" key="4">
    <source>
        <dbReference type="ARBA" id="ARBA00022741"/>
    </source>
</evidence>
<keyword evidence="8" id="KW-0061">Asparagine biosynthesis</keyword>
<feature type="site" description="Important for beta-aspartyl-AMP intermediate formation" evidence="10">
    <location>
        <position position="365"/>
    </location>
</feature>
<keyword evidence="5 9" id="KW-0067">ATP-binding</keyword>
<dbReference type="PANTHER" id="PTHR43284:SF1">
    <property type="entry name" value="ASPARAGINE SYNTHETASE"/>
    <property type="match status" value="1"/>
</dbReference>
<dbReference type="GO" id="GO:0004066">
    <property type="term" value="F:asparagine synthase (glutamine-hydrolyzing) activity"/>
    <property type="evidence" value="ECO:0007669"/>
    <property type="project" value="UniProtKB-EC"/>
</dbReference>
<evidence type="ECO:0000256" key="6">
    <source>
        <dbReference type="ARBA" id="ARBA00022962"/>
    </source>
</evidence>
<comment type="similarity">
    <text evidence="2">Belongs to the asparagine synthetase family.</text>
</comment>
<evidence type="ECO:0000256" key="8">
    <source>
        <dbReference type="PIRSR" id="PIRSR001589-1"/>
    </source>
</evidence>
<dbReference type="InterPro" id="IPR029055">
    <property type="entry name" value="Ntn_hydrolases_N"/>
</dbReference>
<dbReference type="OrthoDB" id="9763290at2"/>
<dbReference type="Gene3D" id="3.40.50.620">
    <property type="entry name" value="HUPs"/>
    <property type="match status" value="1"/>
</dbReference>
<dbReference type="NCBIfam" id="TIGR01536">
    <property type="entry name" value="asn_synth_AEB"/>
    <property type="match status" value="1"/>
</dbReference>
<dbReference type="Proteomes" id="UP000189818">
    <property type="component" value="Unassembled WGS sequence"/>
</dbReference>
<dbReference type="CDD" id="cd00712">
    <property type="entry name" value="AsnB"/>
    <property type="match status" value="1"/>
</dbReference>
<reference evidence="13" key="1">
    <citation type="submission" date="2017-02" db="EMBL/GenBank/DDBJ databases">
        <authorList>
            <person name="Varghese N."/>
            <person name="Submissions S."/>
        </authorList>
    </citation>
    <scope>NUCLEOTIDE SEQUENCE [LARGE SCALE GENOMIC DNA]</scope>
    <source>
        <strain evidence="13">UM2</strain>
    </source>
</reference>
<dbReference type="NCBIfam" id="TIGR03108">
    <property type="entry name" value="eps_aminotran_1"/>
    <property type="match status" value="1"/>
</dbReference>
<dbReference type="InterPro" id="IPR014729">
    <property type="entry name" value="Rossmann-like_a/b/a_fold"/>
</dbReference>
<dbReference type="InterPro" id="IPR051786">
    <property type="entry name" value="ASN_synthetase/amidase"/>
</dbReference>
<evidence type="ECO:0000313" key="12">
    <source>
        <dbReference type="EMBL" id="SKB42797.1"/>
    </source>
</evidence>
<keyword evidence="8" id="KW-0028">Amino-acid biosynthesis</keyword>
<evidence type="ECO:0000313" key="13">
    <source>
        <dbReference type="Proteomes" id="UP000189818"/>
    </source>
</evidence>
<dbReference type="InterPro" id="IPR033738">
    <property type="entry name" value="AsnB_N"/>
</dbReference>
<gene>
    <name evidence="12" type="ORF">SAMN06295920_102516</name>
</gene>
<dbReference type="CDD" id="cd01991">
    <property type="entry name" value="Asn_synthase_B_C"/>
    <property type="match status" value="1"/>
</dbReference>
<comment type="catalytic activity">
    <reaction evidence="7">
        <text>L-aspartate + L-glutamine + ATP + H2O = L-asparagine + L-glutamate + AMP + diphosphate + H(+)</text>
        <dbReference type="Rhea" id="RHEA:12228"/>
        <dbReference type="ChEBI" id="CHEBI:15377"/>
        <dbReference type="ChEBI" id="CHEBI:15378"/>
        <dbReference type="ChEBI" id="CHEBI:29985"/>
        <dbReference type="ChEBI" id="CHEBI:29991"/>
        <dbReference type="ChEBI" id="CHEBI:30616"/>
        <dbReference type="ChEBI" id="CHEBI:33019"/>
        <dbReference type="ChEBI" id="CHEBI:58048"/>
        <dbReference type="ChEBI" id="CHEBI:58359"/>
        <dbReference type="ChEBI" id="CHEBI:456215"/>
        <dbReference type="EC" id="6.3.5.4"/>
    </reaction>
</comment>
<dbReference type="GO" id="GO:0005524">
    <property type="term" value="F:ATP binding"/>
    <property type="evidence" value="ECO:0007669"/>
    <property type="project" value="UniProtKB-KW"/>
</dbReference>
<feature type="binding site" evidence="9">
    <location>
        <position position="100"/>
    </location>
    <ligand>
        <name>L-glutamine</name>
        <dbReference type="ChEBI" id="CHEBI:58359"/>
    </ligand>
</feature>
<comment type="pathway">
    <text evidence="1">Amino-acid biosynthesis; L-asparagine biosynthesis; L-asparagine from L-aspartate (L-Gln route): step 1/1.</text>
</comment>
<sequence length="633" mass="69678">MCGIAGLYHLQTAKPVEKARVRAMTEMIAHRGPDGSGVWTAPGVGLGHRRLSIIDLAGGTQPMASADGQAMLSYNGEVYNYRAVRAELEALGRAFRTSSDSEVIVEAWRQWGPDCLSRLNGMFAFAIHDRERGCLFLARDRLGVKPLFYAELSDGSVAFGSELKALLAHPLLRRSPDFSAVDDYLGLGYVPDDSSIVAGVNKLPAGHYLLLRRGAPLPRPVQWWDVSFADRARGGRAALEEELVGLMRAAVTDRMVSDVPLGAFLSGGVDSSAVVALMAEASRQAVKTCSIGFDHPDFDETRYAAAIAERFATDHRSRVVSADDHGLVDTLVAAFDEPFADASALPTYRVAELARETVTVALSGDGADEAFAGYRRLTFFQAEERVRGLLPLGFRRNLFGTLGRLYPKLDRAPQMLRAKSTLEGLGRSSEEAYALAVGVTGPALRRRLYTDRAVRDLQGHRAEDRYIAAMRAAPARDALDRAQYADLKIWLPGDILTKVDRTSMAVGLEAREPLLDYRLVEFAARLPVRMRVRGTTGKWLLKQAMRRYLPDDILFRRKMGFVTPISAWFRGPLADEARRIAKASSLVETGWFDPAALDGIVAEHQAGRFDHGRLLWQLMMLDRSLGRLFGAGR</sequence>
<proteinExistence type="inferred from homology"/>
<dbReference type="PIRSF" id="PIRSF001589">
    <property type="entry name" value="Asn_synthetase_glu-h"/>
    <property type="match status" value="1"/>
</dbReference>
<feature type="active site" description="For GATase activity" evidence="8">
    <location>
        <position position="2"/>
    </location>
</feature>
<evidence type="ECO:0000256" key="3">
    <source>
        <dbReference type="ARBA" id="ARBA00012737"/>
    </source>
</evidence>
<dbReference type="Pfam" id="PF00733">
    <property type="entry name" value="Asn_synthase"/>
    <property type="match status" value="1"/>
</dbReference>
<evidence type="ECO:0000259" key="11">
    <source>
        <dbReference type="PROSITE" id="PS51278"/>
    </source>
</evidence>
<keyword evidence="6 8" id="KW-0315">Glutamine amidotransferase</keyword>
<keyword evidence="4 9" id="KW-0547">Nucleotide-binding</keyword>
<dbReference type="AlphaFoldDB" id="A0A1T5B6V2"/>
<dbReference type="EMBL" id="FUYM01000002">
    <property type="protein sequence ID" value="SKB42797.1"/>
    <property type="molecule type" value="Genomic_DNA"/>
</dbReference>
<dbReference type="InterPro" id="IPR017932">
    <property type="entry name" value="GATase_2_dom"/>
</dbReference>
<evidence type="ECO:0000256" key="9">
    <source>
        <dbReference type="PIRSR" id="PIRSR001589-2"/>
    </source>
</evidence>
<dbReference type="SUPFAM" id="SSF56235">
    <property type="entry name" value="N-terminal nucleophile aminohydrolases (Ntn hydrolases)"/>
    <property type="match status" value="1"/>
</dbReference>
<organism evidence="12 13">
    <name type="scientific">Rhizorhabdus histidinilytica</name>
    <dbReference type="NCBI Taxonomy" id="439228"/>
    <lineage>
        <taxon>Bacteria</taxon>
        <taxon>Pseudomonadati</taxon>
        <taxon>Pseudomonadota</taxon>
        <taxon>Alphaproteobacteria</taxon>
        <taxon>Sphingomonadales</taxon>
        <taxon>Sphingomonadaceae</taxon>
        <taxon>Rhizorhabdus</taxon>
    </lineage>
</organism>
<feature type="binding site" evidence="9">
    <location>
        <begin position="363"/>
        <end position="364"/>
    </location>
    <ligand>
        <name>ATP</name>
        <dbReference type="ChEBI" id="CHEBI:30616"/>
    </ligand>
</feature>